<feature type="compositionally biased region" description="Pro residues" evidence="6">
    <location>
        <begin position="230"/>
        <end position="245"/>
    </location>
</feature>
<dbReference type="Proteomes" id="UP001497453">
    <property type="component" value="Chromosome 2"/>
</dbReference>
<evidence type="ECO:0000256" key="6">
    <source>
        <dbReference type="SAM" id="MobiDB-lite"/>
    </source>
</evidence>
<organism evidence="8 9">
    <name type="scientific">Somion occarium</name>
    <dbReference type="NCBI Taxonomy" id="3059160"/>
    <lineage>
        <taxon>Eukaryota</taxon>
        <taxon>Fungi</taxon>
        <taxon>Dikarya</taxon>
        <taxon>Basidiomycota</taxon>
        <taxon>Agaricomycotina</taxon>
        <taxon>Agaricomycetes</taxon>
        <taxon>Polyporales</taxon>
        <taxon>Cerrenaceae</taxon>
        <taxon>Somion</taxon>
    </lineage>
</organism>
<keyword evidence="5 7" id="KW-0472">Membrane</keyword>
<sequence>MSLLHYLSYVGAAAAFIFVTLSLASGLLWLSELIEEHSRTAKLVGQRGIYAIIILHIVLYFFDSLPFWHVLFSIVCHLIYLRNFTARWPFISLSSWSFIASCFVVVIDHFMWFFHFAHVTQEARQRSRSVYRGPQANNVPGFADIATFFGVCVWLAPLFLFLSLSANDNALPMNLGSTDVPSTPTKVSTPMIQKPKGSLFKSFYDALSLDSIPRLRSIRRRDSTQGIIAPPSPNIRPSSPLPSPNPLRRTPSAASLHPPIGSPRRRPSGDSPAPPYSGYLSPNSRDGMQSPEALSPFVLGSPPRRVSAPGIPLRRSTVDGRLEMRRAASSGSSSGFRLDEDS</sequence>
<gene>
    <name evidence="8" type="ORF">GFSPODELE1_LOCUS3472</name>
</gene>
<feature type="compositionally biased region" description="Basic and acidic residues" evidence="6">
    <location>
        <begin position="316"/>
        <end position="326"/>
    </location>
</feature>
<feature type="transmembrane region" description="Helical" evidence="7">
    <location>
        <begin position="6"/>
        <end position="31"/>
    </location>
</feature>
<dbReference type="PANTHER" id="PTHR13144:SF0">
    <property type="entry name" value="PROTEIN TEX261"/>
    <property type="match status" value="1"/>
</dbReference>
<comment type="similarity">
    <text evidence="2">Belongs to the SVP26 family.</text>
</comment>
<feature type="transmembrane region" description="Helical" evidence="7">
    <location>
        <begin position="43"/>
        <end position="61"/>
    </location>
</feature>
<evidence type="ECO:0000256" key="1">
    <source>
        <dbReference type="ARBA" id="ARBA00004141"/>
    </source>
</evidence>
<keyword evidence="9" id="KW-1185">Reference proteome</keyword>
<keyword evidence="4 7" id="KW-1133">Transmembrane helix</keyword>
<feature type="transmembrane region" description="Helical" evidence="7">
    <location>
        <begin position="139"/>
        <end position="164"/>
    </location>
</feature>
<accession>A0ABP1CZV7</accession>
<evidence type="ECO:0000256" key="2">
    <source>
        <dbReference type="ARBA" id="ARBA00008096"/>
    </source>
</evidence>
<evidence type="ECO:0008006" key="10">
    <source>
        <dbReference type="Google" id="ProtNLM"/>
    </source>
</evidence>
<dbReference type="EMBL" id="OZ037945">
    <property type="protein sequence ID" value="CAL1701195.1"/>
    <property type="molecule type" value="Genomic_DNA"/>
</dbReference>
<feature type="region of interest" description="Disordered" evidence="6">
    <location>
        <begin position="220"/>
        <end position="342"/>
    </location>
</feature>
<evidence type="ECO:0000256" key="5">
    <source>
        <dbReference type="ARBA" id="ARBA00023136"/>
    </source>
</evidence>
<evidence type="ECO:0000313" key="8">
    <source>
        <dbReference type="EMBL" id="CAL1701195.1"/>
    </source>
</evidence>
<dbReference type="Pfam" id="PF04148">
    <property type="entry name" value="Erv26"/>
    <property type="match status" value="1"/>
</dbReference>
<dbReference type="InterPro" id="IPR007277">
    <property type="entry name" value="Svp26/Tex261"/>
</dbReference>
<proteinExistence type="inferred from homology"/>
<name>A0ABP1CZV7_9APHY</name>
<evidence type="ECO:0000313" key="9">
    <source>
        <dbReference type="Proteomes" id="UP001497453"/>
    </source>
</evidence>
<keyword evidence="3 7" id="KW-0812">Transmembrane</keyword>
<protein>
    <recommendedName>
        <fullName evidence="10">DUF396-domain-containing protein</fullName>
    </recommendedName>
</protein>
<feature type="transmembrane region" description="Helical" evidence="7">
    <location>
        <begin position="96"/>
        <end position="119"/>
    </location>
</feature>
<comment type="subcellular location">
    <subcellularLocation>
        <location evidence="1">Membrane</location>
        <topology evidence="1">Multi-pass membrane protein</topology>
    </subcellularLocation>
</comment>
<evidence type="ECO:0000256" key="3">
    <source>
        <dbReference type="ARBA" id="ARBA00022692"/>
    </source>
</evidence>
<dbReference type="PANTHER" id="PTHR13144">
    <property type="entry name" value="TEX261 PROTEIN"/>
    <property type="match status" value="1"/>
</dbReference>
<reference evidence="9" key="1">
    <citation type="submission" date="2024-04" db="EMBL/GenBank/DDBJ databases">
        <authorList>
            <person name="Shaw F."/>
            <person name="Minotto A."/>
        </authorList>
    </citation>
    <scope>NUCLEOTIDE SEQUENCE [LARGE SCALE GENOMIC DNA]</scope>
</reference>
<evidence type="ECO:0000256" key="4">
    <source>
        <dbReference type="ARBA" id="ARBA00022989"/>
    </source>
</evidence>
<evidence type="ECO:0000256" key="7">
    <source>
        <dbReference type="SAM" id="Phobius"/>
    </source>
</evidence>